<keyword evidence="1" id="KW-0472">Membrane</keyword>
<proteinExistence type="predicted"/>
<evidence type="ECO:0000313" key="2">
    <source>
        <dbReference type="EMBL" id="TYO95579.1"/>
    </source>
</evidence>
<feature type="transmembrane region" description="Helical" evidence="1">
    <location>
        <begin position="203"/>
        <end position="222"/>
    </location>
</feature>
<keyword evidence="3" id="KW-1185">Reference proteome</keyword>
<sequence>MGCSMWYLILAPVLILLVLLLIAPVKVHISYVLEEKDDPKPNTTLNISTPGTGVSLSILWGLFKIRLRLSSVRLVFNIFAPVFKLRARLTGRSGDVLAREKTSISAGRAIHLYKLAMCVYRATAPAYRYLLSVTKLHRFSWRTRLGMPRADQTGMAVGLLWIAKSNSTAYLYRRLKKPAPRPELEIIPVFSARMVDTRIECVFSLRPWQVILSSIMAIWLYLKSKNSLARSMM</sequence>
<evidence type="ECO:0008006" key="4">
    <source>
        <dbReference type="Google" id="ProtNLM"/>
    </source>
</evidence>
<dbReference type="InterPro" id="IPR021338">
    <property type="entry name" value="DUF2953"/>
</dbReference>
<gene>
    <name evidence="2" type="ORF">LX24_01541</name>
</gene>
<protein>
    <recommendedName>
        <fullName evidence="4">DUF2953 family protein</fullName>
    </recommendedName>
</protein>
<evidence type="ECO:0000256" key="1">
    <source>
        <dbReference type="SAM" id="Phobius"/>
    </source>
</evidence>
<dbReference type="EMBL" id="VNHM01000007">
    <property type="protein sequence ID" value="TYO95579.1"/>
    <property type="molecule type" value="Genomic_DNA"/>
</dbReference>
<feature type="transmembrane region" description="Helical" evidence="1">
    <location>
        <begin position="45"/>
        <end position="63"/>
    </location>
</feature>
<comment type="caution">
    <text evidence="2">The sequence shown here is derived from an EMBL/GenBank/DDBJ whole genome shotgun (WGS) entry which is preliminary data.</text>
</comment>
<evidence type="ECO:0000313" key="3">
    <source>
        <dbReference type="Proteomes" id="UP000323166"/>
    </source>
</evidence>
<keyword evidence="1" id="KW-1133">Transmembrane helix</keyword>
<dbReference type="AlphaFoldDB" id="A0A5S4ZS54"/>
<keyword evidence="1" id="KW-0812">Transmembrane</keyword>
<name>A0A5S4ZS54_9FIRM</name>
<dbReference type="Proteomes" id="UP000323166">
    <property type="component" value="Unassembled WGS sequence"/>
</dbReference>
<dbReference type="Pfam" id="PF11167">
    <property type="entry name" value="DUF2953"/>
    <property type="match status" value="1"/>
</dbReference>
<accession>A0A5S4ZS54</accession>
<reference evidence="2 3" key="1">
    <citation type="submission" date="2019-07" db="EMBL/GenBank/DDBJ databases">
        <title>Genomic Encyclopedia of Type Strains, Phase I: the one thousand microbial genomes (KMG-I) project.</title>
        <authorList>
            <person name="Kyrpides N."/>
        </authorList>
    </citation>
    <scope>NUCLEOTIDE SEQUENCE [LARGE SCALE GENOMIC DNA]</scope>
    <source>
        <strain evidence="2 3">DSM 6562</strain>
    </source>
</reference>
<organism evidence="2 3">
    <name type="scientific">Desulfallas thermosapovorans DSM 6562</name>
    <dbReference type="NCBI Taxonomy" id="1121431"/>
    <lineage>
        <taxon>Bacteria</taxon>
        <taxon>Bacillati</taxon>
        <taxon>Bacillota</taxon>
        <taxon>Clostridia</taxon>
        <taxon>Eubacteriales</taxon>
        <taxon>Desulfallaceae</taxon>
        <taxon>Desulfallas</taxon>
    </lineage>
</organism>
<feature type="transmembrane region" description="Helical" evidence="1">
    <location>
        <begin position="7"/>
        <end position="25"/>
    </location>
</feature>